<proteinExistence type="predicted"/>
<feature type="domain" description="F-box" evidence="1">
    <location>
        <begin position="1"/>
        <end position="30"/>
    </location>
</feature>
<dbReference type="InterPro" id="IPR001810">
    <property type="entry name" value="F-box_dom"/>
</dbReference>
<name>A0AAN0LJ95_9BACU</name>
<dbReference type="Pfam" id="PF00646">
    <property type="entry name" value="F-box"/>
    <property type="match status" value="1"/>
</dbReference>
<evidence type="ECO:0000313" key="2">
    <source>
        <dbReference type="EMBL" id="WYD57048.1"/>
    </source>
</evidence>
<dbReference type="PROSITE" id="PS50181">
    <property type="entry name" value="FBOX"/>
    <property type="match status" value="1"/>
</dbReference>
<evidence type="ECO:0000259" key="1">
    <source>
        <dbReference type="PROSITE" id="PS50181"/>
    </source>
</evidence>
<accession>A0AAN0LJ95</accession>
<organism evidence="2">
    <name type="scientific">Nesodiprion zhejiangensis nucleopolyhedrovirus</name>
    <dbReference type="NCBI Taxonomy" id="3135970"/>
    <lineage>
        <taxon>Viruses</taxon>
        <taxon>Viruses incertae sedis</taxon>
        <taxon>Naldaviricetes</taxon>
        <taxon>Lefavirales</taxon>
        <taxon>Baculoviridae</taxon>
    </lineage>
</organism>
<dbReference type="EMBL" id="OR723730">
    <property type="protein sequence ID" value="WYD57048.1"/>
    <property type="molecule type" value="Genomic_DNA"/>
</dbReference>
<protein>
    <recommendedName>
        <fullName evidence="1">F-box domain-containing protein</fullName>
    </recommendedName>
</protein>
<sequence length="390" mass="47325">MLLQIPDLVLRKVVTYLTLKDVQNLRLVNKYLCLNVYPIIRIEFPQYTLIQPRHIFDCWQYQEMTNVRIRNTLFAELQFLKVKFLRKLRHLELYEGEDQTDPLFLSEIPCPELVFFKAYIYVPMESMRMRNDIMELFHESRFTLQHLSLHLQIKPQKDMDEDDYIVIHTTNFDKLKHVELFVIGNNTQLCVMDYAQTIDHVVIAQQCDDEHNFSIVCPKLRTLHHYCIDDFKEHLNMNKCNKVVYNHFINHRNHYYEESDTDSEVTTDDEYENMDLTKSENTKQSNVNLRSLMISELLRSDYDDSVPKETVKNKFEITYSYDNKHKNRSRKIFYCNYTDVENRLTGYDNGTYFLKDYHTFKYRYHKKVAHVKRLNRRKINFKTFLTYNWL</sequence>
<gene>
    <name evidence="2" type="ORF">NezhNPV_ORF3</name>
</gene>
<reference evidence="2" key="1">
    <citation type="submission" date="2023-10" db="EMBL/GenBank/DDBJ databases">
        <authorList>
            <person name="Wang Q."/>
        </authorList>
    </citation>
    <scope>NUCLEOTIDE SEQUENCE</scope>
    <source>
        <strain evidence="2">BJZYA2014</strain>
    </source>
</reference>